<dbReference type="STRING" id="49390.A0A068VBU8"/>
<dbReference type="OrthoDB" id="687732at2759"/>
<dbReference type="PhylomeDB" id="A0A068VBU8"/>
<dbReference type="EMBL" id="HG739307">
    <property type="protein sequence ID" value="CDP18310.1"/>
    <property type="molecule type" value="Genomic_DNA"/>
</dbReference>
<keyword evidence="3" id="KW-1185">Reference proteome</keyword>
<dbReference type="PANTHER" id="PTHR33133">
    <property type="entry name" value="OS08G0107100 PROTEIN-RELATED"/>
    <property type="match status" value="1"/>
</dbReference>
<protein>
    <submittedName>
        <fullName evidence="2">Uncharacterized protein</fullName>
    </submittedName>
</protein>
<keyword evidence="1" id="KW-0812">Transmembrane</keyword>
<dbReference type="FunCoup" id="A0A068VBU8">
    <property type="interactions" value="78"/>
</dbReference>
<feature type="transmembrane region" description="Helical" evidence="1">
    <location>
        <begin position="274"/>
        <end position="294"/>
    </location>
</feature>
<sequence>MEQCPRYPMANTVRIMRRSIYTFLQKYQFFTTTAAFLAFPFAALVLLSEASIPSSSLLQVIQKRLQSLFNAAGFPRSSEFFFILNLKLSQTIATSFVVVPFTLTFLLFAKAFIIQFFCNHKPTAEPKFASFLSLYSPLFLTQICNMLVIISANATCFCLLFFAFNCLDGLGLLNPKMLLLFSATGAVLYSIILANTLIICNLGLILSGIENTGGYIAILKACVLIRGRSATALSLALPINMALAAIEALFQYRVVRAYHHAESPVSSIVFEGMFIAYLYSVLLVLDTVVGCVLYRSCKASIQIDQENGYSHSYLVEFEDEDVNYFAKSKALDDLA</sequence>
<evidence type="ECO:0000256" key="1">
    <source>
        <dbReference type="SAM" id="Phobius"/>
    </source>
</evidence>
<dbReference type="Proteomes" id="UP000295252">
    <property type="component" value="Chromosome VI"/>
</dbReference>
<keyword evidence="1" id="KW-1133">Transmembrane helix</keyword>
<evidence type="ECO:0000313" key="2">
    <source>
        <dbReference type="EMBL" id="CDP18310.1"/>
    </source>
</evidence>
<feature type="transmembrane region" description="Helical" evidence="1">
    <location>
        <begin position="27"/>
        <end position="47"/>
    </location>
</feature>
<gene>
    <name evidence="2" type="ORF">GSCOC_T00004340001</name>
</gene>
<evidence type="ECO:0000313" key="3">
    <source>
        <dbReference type="Proteomes" id="UP000295252"/>
    </source>
</evidence>
<organism evidence="2 3">
    <name type="scientific">Coffea canephora</name>
    <name type="common">Robusta coffee</name>
    <dbReference type="NCBI Taxonomy" id="49390"/>
    <lineage>
        <taxon>Eukaryota</taxon>
        <taxon>Viridiplantae</taxon>
        <taxon>Streptophyta</taxon>
        <taxon>Embryophyta</taxon>
        <taxon>Tracheophyta</taxon>
        <taxon>Spermatophyta</taxon>
        <taxon>Magnoliopsida</taxon>
        <taxon>eudicotyledons</taxon>
        <taxon>Gunneridae</taxon>
        <taxon>Pentapetalae</taxon>
        <taxon>asterids</taxon>
        <taxon>lamiids</taxon>
        <taxon>Gentianales</taxon>
        <taxon>Rubiaceae</taxon>
        <taxon>Ixoroideae</taxon>
        <taxon>Gardenieae complex</taxon>
        <taxon>Bertiereae - Coffeeae clade</taxon>
        <taxon>Coffeeae</taxon>
        <taxon>Coffea</taxon>
    </lineage>
</organism>
<proteinExistence type="predicted"/>
<feature type="transmembrane region" description="Helical" evidence="1">
    <location>
        <begin position="184"/>
        <end position="209"/>
    </location>
</feature>
<feature type="transmembrane region" description="Helical" evidence="1">
    <location>
        <begin position="230"/>
        <end position="254"/>
    </location>
</feature>
<feature type="transmembrane region" description="Helical" evidence="1">
    <location>
        <begin position="138"/>
        <end position="164"/>
    </location>
</feature>
<dbReference type="InParanoid" id="A0A068VBU8"/>
<reference evidence="3" key="1">
    <citation type="journal article" date="2014" name="Science">
        <title>The coffee genome provides insight into the convergent evolution of caffeine biosynthesis.</title>
        <authorList>
            <person name="Denoeud F."/>
            <person name="Carretero-Paulet L."/>
            <person name="Dereeper A."/>
            <person name="Droc G."/>
            <person name="Guyot R."/>
            <person name="Pietrella M."/>
            <person name="Zheng C."/>
            <person name="Alberti A."/>
            <person name="Anthony F."/>
            <person name="Aprea G."/>
            <person name="Aury J.M."/>
            <person name="Bento P."/>
            <person name="Bernard M."/>
            <person name="Bocs S."/>
            <person name="Campa C."/>
            <person name="Cenci A."/>
            <person name="Combes M.C."/>
            <person name="Crouzillat D."/>
            <person name="Da Silva C."/>
            <person name="Daddiego L."/>
            <person name="De Bellis F."/>
            <person name="Dussert S."/>
            <person name="Garsmeur O."/>
            <person name="Gayraud T."/>
            <person name="Guignon V."/>
            <person name="Jahn K."/>
            <person name="Jamilloux V."/>
            <person name="Joet T."/>
            <person name="Labadie K."/>
            <person name="Lan T."/>
            <person name="Leclercq J."/>
            <person name="Lepelley M."/>
            <person name="Leroy T."/>
            <person name="Li L.T."/>
            <person name="Librado P."/>
            <person name="Lopez L."/>
            <person name="Munoz A."/>
            <person name="Noel B."/>
            <person name="Pallavicini A."/>
            <person name="Perrotta G."/>
            <person name="Poncet V."/>
            <person name="Pot D."/>
            <person name="Priyono X."/>
            <person name="Rigoreau M."/>
            <person name="Rouard M."/>
            <person name="Rozas J."/>
            <person name="Tranchant-Dubreuil C."/>
            <person name="VanBuren R."/>
            <person name="Zhang Q."/>
            <person name="Andrade A.C."/>
            <person name="Argout X."/>
            <person name="Bertrand B."/>
            <person name="de Kochko A."/>
            <person name="Graziosi G."/>
            <person name="Henry R.J."/>
            <person name="Jayarama X."/>
            <person name="Ming R."/>
            <person name="Nagai C."/>
            <person name="Rounsley S."/>
            <person name="Sankoff D."/>
            <person name="Giuliano G."/>
            <person name="Albert V.A."/>
            <person name="Wincker P."/>
            <person name="Lashermes P."/>
        </authorList>
    </citation>
    <scope>NUCLEOTIDE SEQUENCE [LARGE SCALE GENOMIC DNA]</scope>
    <source>
        <strain evidence="3">cv. DH200-94</strain>
    </source>
</reference>
<feature type="transmembrane region" description="Helical" evidence="1">
    <location>
        <begin position="92"/>
        <end position="117"/>
    </location>
</feature>
<keyword evidence="1" id="KW-0472">Membrane</keyword>
<accession>A0A068VBU8</accession>
<dbReference type="AlphaFoldDB" id="A0A068VBU8"/>
<dbReference type="PANTHER" id="PTHR33133:SF3">
    <property type="entry name" value="TRANSMEMBRANE PROTEIN"/>
    <property type="match status" value="1"/>
</dbReference>
<dbReference type="OMA" id="CIFFKSC"/>
<name>A0A068VBU8_COFCA</name>
<dbReference type="Gramene" id="CDP18310">
    <property type="protein sequence ID" value="CDP18310"/>
    <property type="gene ID" value="GSCOC_T00004340001"/>
</dbReference>